<evidence type="ECO:0008006" key="4">
    <source>
        <dbReference type="Google" id="ProtNLM"/>
    </source>
</evidence>
<dbReference type="Proteomes" id="UP000649289">
    <property type="component" value="Unassembled WGS sequence"/>
</dbReference>
<evidence type="ECO:0000256" key="1">
    <source>
        <dbReference type="SAM" id="MobiDB-lite"/>
    </source>
</evidence>
<dbReference type="EMBL" id="JACXYY010000006">
    <property type="protein sequence ID" value="MBD3916073.1"/>
    <property type="molecule type" value="Genomic_DNA"/>
</dbReference>
<keyword evidence="3" id="KW-1185">Reference proteome</keyword>
<sequence>MTTERIPHPGRWATQPAWPGRASRLRRQQVMAGTHGGGTPVQELWASLTEVLSTLDSPASAMLCTLDGFPVASHGYVRADLVHVARLTGRMFLERRQDVNAASPRHAGAESGVETVEHTTGPTQSVIASISAGQDRYLLSVAADDVSMPVLEAWTREAADQLRTVLLTQS</sequence>
<organism evidence="2 3">
    <name type="scientific">Nocardioides hwasunensis</name>
    <dbReference type="NCBI Taxonomy" id="397258"/>
    <lineage>
        <taxon>Bacteria</taxon>
        <taxon>Bacillati</taxon>
        <taxon>Actinomycetota</taxon>
        <taxon>Actinomycetes</taxon>
        <taxon>Propionibacteriales</taxon>
        <taxon>Nocardioidaceae</taxon>
        <taxon>Nocardioides</taxon>
    </lineage>
</organism>
<name>A0ABR8MJ78_9ACTN</name>
<feature type="region of interest" description="Disordered" evidence="1">
    <location>
        <begin position="1"/>
        <end position="20"/>
    </location>
</feature>
<evidence type="ECO:0000313" key="2">
    <source>
        <dbReference type="EMBL" id="MBD3916073.1"/>
    </source>
</evidence>
<comment type="caution">
    <text evidence="2">The sequence shown here is derived from an EMBL/GenBank/DDBJ whole genome shotgun (WGS) entry which is preliminary data.</text>
</comment>
<evidence type="ECO:0000313" key="3">
    <source>
        <dbReference type="Proteomes" id="UP000649289"/>
    </source>
</evidence>
<protein>
    <recommendedName>
        <fullName evidence="4">Roadblock/LAMTOR2 domain-containing protein</fullName>
    </recommendedName>
</protein>
<proteinExistence type="predicted"/>
<gene>
    <name evidence="2" type="ORF">IEZ25_15735</name>
</gene>
<reference evidence="2 3" key="1">
    <citation type="submission" date="2020-09" db="EMBL/GenBank/DDBJ databases">
        <title>novel species in genus Nocardioides.</title>
        <authorList>
            <person name="Zhang G."/>
        </authorList>
    </citation>
    <scope>NUCLEOTIDE SEQUENCE [LARGE SCALE GENOMIC DNA]</scope>
    <source>
        <strain evidence="2 3">19197</strain>
    </source>
</reference>
<accession>A0ABR8MJ78</accession>
<dbReference type="RefSeq" id="WP_191200390.1">
    <property type="nucleotide sequence ID" value="NZ_BAAAPA010000006.1"/>
</dbReference>